<evidence type="ECO:0000256" key="1">
    <source>
        <dbReference type="ARBA" id="ARBA00022729"/>
    </source>
</evidence>
<feature type="domain" description="Calx-beta" evidence="6">
    <location>
        <begin position="787"/>
        <end position="900"/>
    </location>
</feature>
<feature type="signal peptide" evidence="5">
    <location>
        <begin position="1"/>
        <end position="25"/>
    </location>
</feature>
<dbReference type="KEGG" id="kfl:Kfla_2075"/>
<keyword evidence="8" id="KW-1185">Reference proteome</keyword>
<feature type="compositionally biased region" description="Polar residues" evidence="4">
    <location>
        <begin position="391"/>
        <end position="400"/>
    </location>
</feature>
<accession>D2PS33</accession>
<evidence type="ECO:0000259" key="6">
    <source>
        <dbReference type="Pfam" id="PF03160"/>
    </source>
</evidence>
<feature type="region of interest" description="Disordered" evidence="4">
    <location>
        <begin position="391"/>
        <end position="424"/>
    </location>
</feature>
<dbReference type="eggNOG" id="COG4188">
    <property type="taxonomic scope" value="Bacteria"/>
</dbReference>
<sequence length="900" mass="95024">MRKKALVVGLFSALLMTGSFTQAVAAEDPKVVSAPAKNWWVSKTPDGYLVTVRLDRPAPIRDAKPMLAADGRPIGPAEESADRKTLSLVTQDASVLQAKEIRLATPTDQVGKKSPAAGETDEYWLKPRQGPLLGVDPAAPGGYKVGINEYNLGDQAVFLPGLRQKSEVRGRVYSPVDASGARPVVVFLHGRHLYCYGIPWWEGQPWPCPAGGKPVPSFRGYDAPAKALASHGYQVVSVSSNGINAYDHLAPDAGSQARAELVLHHLGLWRTWSTTGGGPFGQQFVGKMDLQNVGLMGHSRGGDGMARAATLNAAKGSQYGVRAVLPLAPTDFTRATLPEVATSVILPYCDGDVADLQGQLFYDDSRYAARTDDATRSTVTLLGANHNYFNTEWTPGQSEAPSEDDWPGTGQEQCDSGHPGRLSAQEQQAAGAAYIAGFFRLHLGKEKAFLPLFDGSDTRASSAGRAVTRVVSQAPRTARLDVSKLDQPLPDGSTTGQATASVCAGNDVKPGACVSGANPLTTPHWVRGARVTRTPPIAVTKLSWTGTNGAVRVDLPAGQRDIRQYRDLTFRAAPDPAGAAKTDLTVEVVDGLGKSAEVPVSAVSDALVALPGGQAISWLPKVLLRTVRIPLTDLPGINLGDVRSIRLLTDRVASGSVFLSDLALSTPGLGQSGPSTLPQVSAQAAVSRMQEGNVGGLNDYFVTLSRPSTVPVVVYAQTTSRMPTIVREEGHKLVFQPGQTRHRVTATLLPNTRDGDDVLVGLQLSAPVDTVIGAASFGATELIDDDPTPTLTIEPLKTTEGAGTAAFQARLSAPSDRWVTVTGQLQDGTAVLGQDYQSTSSGRFVGADLGPGVQSGPLEVKVVNDQVKEPEETFSALFDQVINAELPVPTTVSATISDDD</sequence>
<evidence type="ECO:0000256" key="3">
    <source>
        <dbReference type="ARBA" id="ARBA00022837"/>
    </source>
</evidence>
<dbReference type="HOGENOM" id="CLU_014554_0_0_11"/>
<evidence type="ECO:0000256" key="5">
    <source>
        <dbReference type="SAM" id="SignalP"/>
    </source>
</evidence>
<dbReference type="STRING" id="479435.Kfla_2075"/>
<gene>
    <name evidence="7" type="ordered locus">Kfla_2075</name>
</gene>
<dbReference type="Proteomes" id="UP000007967">
    <property type="component" value="Chromosome"/>
</dbReference>
<organism evidence="7 8">
    <name type="scientific">Kribbella flavida (strain DSM 17836 / JCM 10339 / NBRC 14399)</name>
    <dbReference type="NCBI Taxonomy" id="479435"/>
    <lineage>
        <taxon>Bacteria</taxon>
        <taxon>Bacillati</taxon>
        <taxon>Actinomycetota</taxon>
        <taxon>Actinomycetes</taxon>
        <taxon>Propionibacteriales</taxon>
        <taxon>Kribbellaceae</taxon>
        <taxon>Kribbella</taxon>
    </lineage>
</organism>
<evidence type="ECO:0000256" key="2">
    <source>
        <dbReference type="ARBA" id="ARBA00022737"/>
    </source>
</evidence>
<evidence type="ECO:0000313" key="8">
    <source>
        <dbReference type="Proteomes" id="UP000007967"/>
    </source>
</evidence>
<dbReference type="EMBL" id="CP001736">
    <property type="protein sequence ID" value="ADB31157.1"/>
    <property type="molecule type" value="Genomic_DNA"/>
</dbReference>
<proteinExistence type="predicted"/>
<reference evidence="8" key="1">
    <citation type="submission" date="2009-09" db="EMBL/GenBank/DDBJ databases">
        <title>The complete genome of Kribbella flavida DSM 17836.</title>
        <authorList>
            <consortium name="US DOE Joint Genome Institute (JGI-PGF)"/>
            <person name="Lucas S."/>
            <person name="Copeland A."/>
            <person name="Lapidus A."/>
            <person name="Glavina del Rio T."/>
            <person name="Dalin E."/>
            <person name="Tice H."/>
            <person name="Bruce D."/>
            <person name="Goodwin L."/>
            <person name="Pitluck S."/>
            <person name="Kyrpides N."/>
            <person name="Mavromatis K."/>
            <person name="Ivanova N."/>
            <person name="Saunders E."/>
            <person name="Brettin T."/>
            <person name="Detter J.C."/>
            <person name="Han C."/>
            <person name="Larimer F."/>
            <person name="Land M."/>
            <person name="Hauser L."/>
            <person name="Markowitz V."/>
            <person name="Cheng J.-F."/>
            <person name="Hugenholtz P."/>
            <person name="Woyke T."/>
            <person name="Wu D."/>
            <person name="Pukall R."/>
            <person name="Klenk H.-P."/>
            <person name="Eisen J.A."/>
        </authorList>
    </citation>
    <scope>NUCLEOTIDE SEQUENCE [LARGE SCALE GENOMIC DNA]</scope>
    <source>
        <strain evidence="8">DSM 17836 / JCM 10339 / NBRC 14399</strain>
    </source>
</reference>
<dbReference type="GO" id="GO:0007154">
    <property type="term" value="P:cell communication"/>
    <property type="evidence" value="ECO:0007669"/>
    <property type="project" value="InterPro"/>
</dbReference>
<dbReference type="Pfam" id="PF03160">
    <property type="entry name" value="Calx-beta"/>
    <property type="match status" value="1"/>
</dbReference>
<dbReference type="InterPro" id="IPR029058">
    <property type="entry name" value="AB_hydrolase_fold"/>
</dbReference>
<keyword evidence="3" id="KW-0106">Calcium</keyword>
<dbReference type="SUPFAM" id="SSF53474">
    <property type="entry name" value="alpha/beta-Hydrolases"/>
    <property type="match status" value="1"/>
</dbReference>
<dbReference type="GO" id="GO:0016020">
    <property type="term" value="C:membrane"/>
    <property type="evidence" value="ECO:0007669"/>
    <property type="project" value="InterPro"/>
</dbReference>
<keyword evidence="1 5" id="KW-0732">Signal</keyword>
<dbReference type="SUPFAM" id="SSF141072">
    <property type="entry name" value="CalX-like"/>
    <property type="match status" value="1"/>
</dbReference>
<dbReference type="InterPro" id="IPR038081">
    <property type="entry name" value="CalX-like_sf"/>
</dbReference>
<dbReference type="Gene3D" id="2.60.40.2030">
    <property type="match status" value="1"/>
</dbReference>
<evidence type="ECO:0000313" key="7">
    <source>
        <dbReference type="EMBL" id="ADB31157.1"/>
    </source>
</evidence>
<dbReference type="InterPro" id="IPR003644">
    <property type="entry name" value="Calx_beta"/>
</dbReference>
<feature type="chain" id="PRO_5003034599" description="Calx-beta domain-containing protein" evidence="5">
    <location>
        <begin position="26"/>
        <end position="900"/>
    </location>
</feature>
<dbReference type="AlphaFoldDB" id="D2PS33"/>
<name>D2PS33_KRIFD</name>
<reference evidence="7 8" key="2">
    <citation type="journal article" date="2010" name="Stand. Genomic Sci.">
        <title>Complete genome sequence of Kribbella flavida type strain (IFO 14399).</title>
        <authorList>
            <person name="Pukall R."/>
            <person name="Lapidus A."/>
            <person name="Glavina Del Rio T."/>
            <person name="Copeland A."/>
            <person name="Tice H."/>
            <person name="Cheng J.-F."/>
            <person name="Lucas S."/>
            <person name="Chen F."/>
            <person name="Nolan M."/>
            <person name="LaButti K."/>
            <person name="Pati A."/>
            <person name="Ivanova N."/>
            <person name="Mavrommatis K."/>
            <person name="Mikhailova N."/>
            <person name="Pitluck S."/>
            <person name="Bruce D."/>
            <person name="Goodwin L."/>
            <person name="Land M."/>
            <person name="Hauser L."/>
            <person name="Chang Y.-J."/>
            <person name="Jeffries C.D."/>
            <person name="Chen A."/>
            <person name="Palaniappan K."/>
            <person name="Chain P."/>
            <person name="Rohde M."/>
            <person name="Goeker M."/>
            <person name="Bristow J."/>
            <person name="Eisen J.A."/>
            <person name="Markowitz V."/>
            <person name="Hugenholtz P."/>
            <person name="Kyrpides N.C."/>
            <person name="Klenk H.-P."/>
            <person name="Brettin T."/>
        </authorList>
    </citation>
    <scope>NUCLEOTIDE SEQUENCE [LARGE SCALE GENOMIC DNA]</scope>
    <source>
        <strain evidence="8">DSM 17836 / JCM 10339 / NBRC 14399</strain>
    </source>
</reference>
<protein>
    <recommendedName>
        <fullName evidence="6">Calx-beta domain-containing protein</fullName>
    </recommendedName>
</protein>
<dbReference type="Gene3D" id="3.40.50.1820">
    <property type="entry name" value="alpha/beta hydrolase"/>
    <property type="match status" value="1"/>
</dbReference>
<keyword evidence="2" id="KW-0677">Repeat</keyword>
<evidence type="ECO:0000256" key="4">
    <source>
        <dbReference type="SAM" id="MobiDB-lite"/>
    </source>
</evidence>